<evidence type="ECO:0000313" key="5">
    <source>
        <dbReference type="Proteomes" id="UP000276133"/>
    </source>
</evidence>
<accession>A0A3M7RLP5</accession>
<dbReference type="SUPFAM" id="SSF57180">
    <property type="entry name" value="Cellulose-binding domain"/>
    <property type="match status" value="4"/>
</dbReference>
<dbReference type="PROSITE" id="PS51164">
    <property type="entry name" value="CBM1_2"/>
    <property type="match status" value="4"/>
</dbReference>
<proteinExistence type="predicted"/>
<feature type="domain" description="CBM1" evidence="3">
    <location>
        <begin position="162"/>
        <end position="198"/>
    </location>
</feature>
<gene>
    <name evidence="4" type="ORF">BpHYR1_051876</name>
</gene>
<feature type="signal peptide" evidence="2">
    <location>
        <begin position="1"/>
        <end position="21"/>
    </location>
</feature>
<dbReference type="AlphaFoldDB" id="A0A3M7RLP5"/>
<dbReference type="GO" id="GO:0005975">
    <property type="term" value="P:carbohydrate metabolic process"/>
    <property type="evidence" value="ECO:0007669"/>
    <property type="project" value="InterPro"/>
</dbReference>
<dbReference type="OrthoDB" id="2119228at2759"/>
<feature type="domain" description="CBM1" evidence="3">
    <location>
        <begin position="217"/>
        <end position="253"/>
    </location>
</feature>
<evidence type="ECO:0000256" key="2">
    <source>
        <dbReference type="SAM" id="SignalP"/>
    </source>
</evidence>
<dbReference type="SMART" id="SM00236">
    <property type="entry name" value="fCBD"/>
    <property type="match status" value="4"/>
</dbReference>
<protein>
    <submittedName>
        <fullName evidence="4">Fungal cellulose binding domain-containing</fullName>
    </submittedName>
</protein>
<dbReference type="GO" id="GO:0030248">
    <property type="term" value="F:cellulose binding"/>
    <property type="evidence" value="ECO:0007669"/>
    <property type="project" value="InterPro"/>
</dbReference>
<keyword evidence="1 2" id="KW-0732">Signal</keyword>
<evidence type="ECO:0000256" key="1">
    <source>
        <dbReference type="ARBA" id="ARBA00022729"/>
    </source>
</evidence>
<sequence>MRKTLVILSILSILITKYVSGQKNDFNCPHCCKLTIIPKKGEYLIGCVCSKECTCSNPFNCDCPDDCKLGEAWGQCDGLNWKGPFTCQTGLECVFSNKWYSQCKTSNKNQEVNKDQGAIWSQCGGENWKGPLTCQPGLECVFSNKWYSQCKPSNENQEVNKDQGAIWSQCGGENWKGPSTCQPGLECVFSNKWYSQCKPSNENEPVKTTPAKPINQDQGAIWSQCGGENWKGPSTCQPGLECVFSNKWYSQCKPV</sequence>
<evidence type="ECO:0000313" key="4">
    <source>
        <dbReference type="EMBL" id="RNA24451.1"/>
    </source>
</evidence>
<feature type="domain" description="CBM1" evidence="3">
    <location>
        <begin position="115"/>
        <end position="151"/>
    </location>
</feature>
<organism evidence="4 5">
    <name type="scientific">Brachionus plicatilis</name>
    <name type="common">Marine rotifer</name>
    <name type="synonym">Brachionus muelleri</name>
    <dbReference type="NCBI Taxonomy" id="10195"/>
    <lineage>
        <taxon>Eukaryota</taxon>
        <taxon>Metazoa</taxon>
        <taxon>Spiralia</taxon>
        <taxon>Gnathifera</taxon>
        <taxon>Rotifera</taxon>
        <taxon>Eurotatoria</taxon>
        <taxon>Monogononta</taxon>
        <taxon>Pseudotrocha</taxon>
        <taxon>Ploima</taxon>
        <taxon>Brachionidae</taxon>
        <taxon>Brachionus</taxon>
    </lineage>
</organism>
<keyword evidence="5" id="KW-1185">Reference proteome</keyword>
<dbReference type="InterPro" id="IPR035971">
    <property type="entry name" value="CBD_sf"/>
</dbReference>
<dbReference type="GO" id="GO:0005576">
    <property type="term" value="C:extracellular region"/>
    <property type="evidence" value="ECO:0007669"/>
    <property type="project" value="InterPro"/>
</dbReference>
<dbReference type="InterPro" id="IPR000254">
    <property type="entry name" value="CBD"/>
</dbReference>
<reference evidence="4 5" key="1">
    <citation type="journal article" date="2018" name="Sci. Rep.">
        <title>Genomic signatures of local adaptation to the degree of environmental predictability in rotifers.</title>
        <authorList>
            <person name="Franch-Gras L."/>
            <person name="Hahn C."/>
            <person name="Garcia-Roger E.M."/>
            <person name="Carmona M.J."/>
            <person name="Serra M."/>
            <person name="Gomez A."/>
        </authorList>
    </citation>
    <scope>NUCLEOTIDE SEQUENCE [LARGE SCALE GENOMIC DNA]</scope>
    <source>
        <strain evidence="4">HYR1</strain>
    </source>
</reference>
<dbReference type="Proteomes" id="UP000276133">
    <property type="component" value="Unassembled WGS sequence"/>
</dbReference>
<evidence type="ECO:0000259" key="3">
    <source>
        <dbReference type="PROSITE" id="PS51164"/>
    </source>
</evidence>
<dbReference type="Pfam" id="PF00734">
    <property type="entry name" value="CBM_1"/>
    <property type="match status" value="4"/>
</dbReference>
<dbReference type="PROSITE" id="PS00562">
    <property type="entry name" value="CBM1_1"/>
    <property type="match status" value="3"/>
</dbReference>
<comment type="caution">
    <text evidence="4">The sequence shown here is derived from an EMBL/GenBank/DDBJ whole genome shotgun (WGS) entry which is preliminary data.</text>
</comment>
<dbReference type="EMBL" id="REGN01003114">
    <property type="protein sequence ID" value="RNA24451.1"/>
    <property type="molecule type" value="Genomic_DNA"/>
</dbReference>
<name>A0A3M7RLP5_BRAPC</name>
<feature type="chain" id="PRO_5018331610" evidence="2">
    <location>
        <begin position="22"/>
        <end position="255"/>
    </location>
</feature>
<feature type="domain" description="CBM1" evidence="3">
    <location>
        <begin position="68"/>
        <end position="104"/>
    </location>
</feature>